<dbReference type="Pfam" id="PF12796">
    <property type="entry name" value="Ank_2"/>
    <property type="match status" value="2"/>
</dbReference>
<dbReference type="OrthoDB" id="194358at2759"/>
<dbReference type="SMART" id="SM00248">
    <property type="entry name" value="ANK"/>
    <property type="match status" value="5"/>
</dbReference>
<feature type="repeat" description="ANK" evidence="3">
    <location>
        <begin position="153"/>
        <end position="177"/>
    </location>
</feature>
<dbReference type="PANTHER" id="PTHR24174">
    <property type="entry name" value="ANKYRIN REPEAT AND STERILE ALPHA MOTIF DOMAIN-CONTAINING PROTEIN 1"/>
    <property type="match status" value="1"/>
</dbReference>
<dbReference type="Gene3D" id="1.25.40.20">
    <property type="entry name" value="Ankyrin repeat-containing domain"/>
    <property type="match status" value="2"/>
</dbReference>
<dbReference type="STRING" id="400727.A0A2T7Q035"/>
<gene>
    <name evidence="5" type="ORF">C0Q70_01656</name>
</gene>
<dbReference type="PROSITE" id="PS50088">
    <property type="entry name" value="ANK_REPEAT"/>
    <property type="match status" value="3"/>
</dbReference>
<feature type="transmembrane region" description="Helical" evidence="4">
    <location>
        <begin position="263"/>
        <end position="282"/>
    </location>
</feature>
<keyword evidence="4" id="KW-0812">Transmembrane</keyword>
<feature type="transmembrane region" description="Helical" evidence="4">
    <location>
        <begin position="431"/>
        <end position="452"/>
    </location>
</feature>
<name>A0A2T7Q035_POMCA</name>
<feature type="transmembrane region" description="Helical" evidence="4">
    <location>
        <begin position="289"/>
        <end position="309"/>
    </location>
</feature>
<keyword evidence="2 3" id="KW-0040">ANK repeat</keyword>
<reference evidence="5 6" key="1">
    <citation type="submission" date="2018-04" db="EMBL/GenBank/DDBJ databases">
        <title>The genome of golden apple snail Pomacea canaliculata provides insight into stress tolerance and invasive adaptation.</title>
        <authorList>
            <person name="Liu C."/>
            <person name="Liu B."/>
            <person name="Ren Y."/>
            <person name="Zhang Y."/>
            <person name="Wang H."/>
            <person name="Li S."/>
            <person name="Jiang F."/>
            <person name="Yin L."/>
            <person name="Zhang G."/>
            <person name="Qian W."/>
            <person name="Fan W."/>
        </authorList>
    </citation>
    <scope>NUCLEOTIDE SEQUENCE [LARGE SCALE GENOMIC DNA]</scope>
    <source>
        <strain evidence="5">SZHN2017</strain>
        <tissue evidence="5">Muscle</tissue>
    </source>
</reference>
<dbReference type="PROSITE" id="PS50297">
    <property type="entry name" value="ANK_REP_REGION"/>
    <property type="match status" value="3"/>
</dbReference>
<evidence type="ECO:0000256" key="2">
    <source>
        <dbReference type="ARBA" id="ARBA00023043"/>
    </source>
</evidence>
<dbReference type="InterPro" id="IPR002110">
    <property type="entry name" value="Ankyrin_rpt"/>
</dbReference>
<dbReference type="InterPro" id="IPR033635">
    <property type="entry name" value="ANKS1/Caskin"/>
</dbReference>
<keyword evidence="6" id="KW-1185">Reference proteome</keyword>
<dbReference type="InterPro" id="IPR036770">
    <property type="entry name" value="Ankyrin_rpt-contain_sf"/>
</dbReference>
<dbReference type="Proteomes" id="UP000245119">
    <property type="component" value="Linkage Group LG1"/>
</dbReference>
<dbReference type="EMBL" id="PZQS01000001">
    <property type="protein sequence ID" value="PVD39029.1"/>
    <property type="molecule type" value="Genomic_DNA"/>
</dbReference>
<feature type="repeat" description="ANK" evidence="3">
    <location>
        <begin position="52"/>
        <end position="84"/>
    </location>
</feature>
<evidence type="ECO:0000256" key="4">
    <source>
        <dbReference type="SAM" id="Phobius"/>
    </source>
</evidence>
<sequence>MAQTLCQSDGTAPSAPSVSFNQVMNAISSCAADSVRALLDQEPQLAHTFGWHRQTALHRACLSGSIGIVQILLERNADPNARNNFDETPLHYACKRGVPTVVLLLVEQGADVTLVDKQGKGVLHHAAEAGSVPVLHLLCSKFPELQLTCQDNNLQTPLHVACKSAQLDAFKYLIRKGRSDLKKADSDGNWALHIAAQEGYGHMAWSLLCLLGAQAIHLRNRHGCSPYELAIMCDTQGHKELITELEWLRRRPFGSSVTQKASLLWSFFLVLPMLLYTSAVILTKMVPSYDGVFFLAAVVPTIWLLQKSFHRLDHVSRWPNPFYAGVFAAGLAHTIAVYYIVIMPYLLDSVHLVLLSALLTMVVVSMYIRLITADPGIVNSSAKDPTSGKPLTIIDICKPAGKWETFCVHCEVYVGHGWGQALQALVTRDGWVFSLLLMNCAGFPWGVSLLMYQYSVVSNGYKSYFVPEHHGDVLTAYEKWRNVVNFLFNRKPYIVNPCLRV</sequence>
<feature type="transmembrane region" description="Helical" evidence="4">
    <location>
        <begin position="352"/>
        <end position="371"/>
    </location>
</feature>
<protein>
    <submittedName>
        <fullName evidence="5">Uncharacterized protein</fullName>
    </submittedName>
</protein>
<evidence type="ECO:0000256" key="3">
    <source>
        <dbReference type="PROSITE-ProRule" id="PRU00023"/>
    </source>
</evidence>
<evidence type="ECO:0000313" key="6">
    <source>
        <dbReference type="Proteomes" id="UP000245119"/>
    </source>
</evidence>
<feature type="repeat" description="ANK" evidence="3">
    <location>
        <begin position="85"/>
        <end position="117"/>
    </location>
</feature>
<dbReference type="AlphaFoldDB" id="A0A2T7Q035"/>
<keyword evidence="4" id="KW-0472">Membrane</keyword>
<keyword evidence="4" id="KW-1133">Transmembrane helix</keyword>
<keyword evidence="1" id="KW-0677">Repeat</keyword>
<dbReference type="SUPFAM" id="SSF48403">
    <property type="entry name" value="Ankyrin repeat"/>
    <property type="match status" value="1"/>
</dbReference>
<dbReference type="PANTHER" id="PTHR24174:SF16">
    <property type="entry name" value="CASKIN-2"/>
    <property type="match status" value="1"/>
</dbReference>
<feature type="transmembrane region" description="Helical" evidence="4">
    <location>
        <begin position="321"/>
        <end position="340"/>
    </location>
</feature>
<organism evidence="5 6">
    <name type="scientific">Pomacea canaliculata</name>
    <name type="common">Golden apple snail</name>
    <dbReference type="NCBI Taxonomy" id="400727"/>
    <lineage>
        <taxon>Eukaryota</taxon>
        <taxon>Metazoa</taxon>
        <taxon>Spiralia</taxon>
        <taxon>Lophotrochozoa</taxon>
        <taxon>Mollusca</taxon>
        <taxon>Gastropoda</taxon>
        <taxon>Caenogastropoda</taxon>
        <taxon>Architaenioglossa</taxon>
        <taxon>Ampullarioidea</taxon>
        <taxon>Ampullariidae</taxon>
        <taxon>Pomacea</taxon>
    </lineage>
</organism>
<evidence type="ECO:0000313" key="5">
    <source>
        <dbReference type="EMBL" id="PVD39029.1"/>
    </source>
</evidence>
<evidence type="ECO:0000256" key="1">
    <source>
        <dbReference type="ARBA" id="ARBA00022737"/>
    </source>
</evidence>
<accession>A0A2T7Q035</accession>
<comment type="caution">
    <text evidence="5">The sequence shown here is derived from an EMBL/GenBank/DDBJ whole genome shotgun (WGS) entry which is preliminary data.</text>
</comment>
<proteinExistence type="predicted"/>